<accession>A0A9Q0D8U7</accession>
<proteinExistence type="predicted"/>
<feature type="region of interest" description="Disordered" evidence="1">
    <location>
        <begin position="1"/>
        <end position="108"/>
    </location>
</feature>
<dbReference type="GO" id="GO:0000492">
    <property type="term" value="P:box C/D snoRNP assembly"/>
    <property type="evidence" value="ECO:0007669"/>
    <property type="project" value="TreeGrafter"/>
</dbReference>
<dbReference type="PROSITE" id="PS00028">
    <property type="entry name" value="ZINC_FINGER_C2H2_1"/>
    <property type="match status" value="1"/>
</dbReference>
<dbReference type="InterPro" id="IPR039136">
    <property type="entry name" value="NUFIP1-like"/>
</dbReference>
<dbReference type="PANTHER" id="PTHR13309">
    <property type="entry name" value="NUCLEAR FRAGILE X MENTAL RETARDATION PROTEIN INTERACTING PROTEIN 1"/>
    <property type="match status" value="1"/>
</dbReference>
<organism evidence="3 4">
    <name type="scientific">Muraenolepis orangiensis</name>
    <name type="common">Patagonian moray cod</name>
    <dbReference type="NCBI Taxonomy" id="630683"/>
    <lineage>
        <taxon>Eukaryota</taxon>
        <taxon>Metazoa</taxon>
        <taxon>Chordata</taxon>
        <taxon>Craniata</taxon>
        <taxon>Vertebrata</taxon>
        <taxon>Euteleostomi</taxon>
        <taxon>Actinopterygii</taxon>
        <taxon>Neopterygii</taxon>
        <taxon>Teleostei</taxon>
        <taxon>Neoteleostei</taxon>
        <taxon>Acanthomorphata</taxon>
        <taxon>Zeiogadaria</taxon>
        <taxon>Gadariae</taxon>
        <taxon>Gadiformes</taxon>
        <taxon>Muraenolepidoidei</taxon>
        <taxon>Muraenolepididae</taxon>
        <taxon>Muraenolepis</taxon>
    </lineage>
</organism>
<dbReference type="OrthoDB" id="273070at2759"/>
<dbReference type="GO" id="GO:0005634">
    <property type="term" value="C:nucleus"/>
    <property type="evidence" value="ECO:0007669"/>
    <property type="project" value="TreeGrafter"/>
</dbReference>
<feature type="region of interest" description="Disordered" evidence="1">
    <location>
        <begin position="281"/>
        <end position="313"/>
    </location>
</feature>
<dbReference type="Proteomes" id="UP001148018">
    <property type="component" value="Unassembled WGS sequence"/>
</dbReference>
<dbReference type="PANTHER" id="PTHR13309:SF0">
    <property type="entry name" value="FMR1-INTERACTING PROTEIN NUFIP1"/>
    <property type="match status" value="1"/>
</dbReference>
<name>A0A9Q0D8U7_9TELE</name>
<evidence type="ECO:0000259" key="2">
    <source>
        <dbReference type="PROSITE" id="PS00028"/>
    </source>
</evidence>
<dbReference type="EMBL" id="JANIIK010000119">
    <property type="protein sequence ID" value="KAJ3584024.1"/>
    <property type="molecule type" value="Genomic_DNA"/>
</dbReference>
<evidence type="ECO:0000313" key="4">
    <source>
        <dbReference type="Proteomes" id="UP001148018"/>
    </source>
</evidence>
<keyword evidence="4" id="KW-1185">Reference proteome</keyword>
<evidence type="ECO:0000256" key="1">
    <source>
        <dbReference type="SAM" id="MobiDB-lite"/>
    </source>
</evidence>
<evidence type="ECO:0000313" key="3">
    <source>
        <dbReference type="EMBL" id="KAJ3584024.1"/>
    </source>
</evidence>
<comment type="caution">
    <text evidence="3">The sequence shown here is derived from an EMBL/GenBank/DDBJ whole genome shotgun (WGS) entry which is preliminary data.</text>
</comment>
<feature type="compositionally biased region" description="Basic residues" evidence="1">
    <location>
        <begin position="90"/>
        <end position="102"/>
    </location>
</feature>
<dbReference type="SMART" id="SM00355">
    <property type="entry name" value="ZnF_C2H2"/>
    <property type="match status" value="2"/>
</dbReference>
<feature type="region of interest" description="Disordered" evidence="1">
    <location>
        <begin position="346"/>
        <end position="486"/>
    </location>
</feature>
<feature type="compositionally biased region" description="Low complexity" evidence="1">
    <location>
        <begin position="465"/>
        <end position="476"/>
    </location>
</feature>
<reference evidence="3" key="1">
    <citation type="submission" date="2022-07" db="EMBL/GenBank/DDBJ databases">
        <title>Chromosome-level genome of Muraenolepis orangiensis.</title>
        <authorList>
            <person name="Kim J."/>
        </authorList>
    </citation>
    <scope>NUCLEOTIDE SEQUENCE</scope>
    <source>
        <strain evidence="3">KU_S4_2022</strain>
        <tissue evidence="3">Muscle</tissue>
    </source>
</reference>
<dbReference type="GO" id="GO:0003723">
    <property type="term" value="F:RNA binding"/>
    <property type="evidence" value="ECO:0007669"/>
    <property type="project" value="InterPro"/>
</dbReference>
<feature type="compositionally biased region" description="Basic and acidic residues" evidence="1">
    <location>
        <begin position="420"/>
        <end position="431"/>
    </location>
</feature>
<feature type="compositionally biased region" description="Acidic residues" evidence="1">
    <location>
        <begin position="303"/>
        <end position="312"/>
    </location>
</feature>
<feature type="domain" description="C2H2-type" evidence="2">
    <location>
        <begin position="125"/>
        <end position="145"/>
    </location>
</feature>
<dbReference type="InterPro" id="IPR013087">
    <property type="entry name" value="Znf_C2H2_type"/>
</dbReference>
<gene>
    <name evidence="3" type="ORF">NHX12_014521</name>
</gene>
<dbReference type="AlphaFoldDB" id="A0A9Q0D8U7"/>
<dbReference type="InterPro" id="IPR019496">
    <property type="entry name" value="NUFIP1_cons_dom"/>
</dbReference>
<dbReference type="Pfam" id="PF10453">
    <property type="entry name" value="NUFIP1"/>
    <property type="match status" value="1"/>
</dbReference>
<protein>
    <recommendedName>
        <fullName evidence="2">C2H2-type domain-containing protein</fullName>
    </recommendedName>
</protein>
<sequence length="486" mass="53494">MDGNGQYPAPDFGCPPPSSFTMPPTSQHLPPRSSSFHPGMWNWHETPTFDPRAHDDSGRGGWPGGPPRPPPAAGNYDGRYDGSAGPGGQHFHRGWHRGRGHHNGPPNNYGNKQKFKKEPEYAYFCDTCDRGFKTEEIHSEHMSQHIKCSFPDCNFTAHEKIVSIHWKNSHAPGAKRIKLDTPEEITKWKEDRRRNYPTLGNIEEKRKVQDVREEGGGVLETVQFGGGPREALCTMGTALHSSAYPLFQQPGTAIRWGPWSTMSQPSPFRGPTSWYKTTTPFHRGSMMQRPPGVPTRAPTEAGEAGEAEEAEGGAEALLATDIRHERNVLLQCVRYTVRSAFFGLEKEPRRASATPVDDDDAVPEVKRTDSGCQGEVPDERGPRLACADNDVDRQTRSAKATLTRAAEETPADCPGTSEMEVDKSGTGEKEQTTASPSDSEEKQSSEQVACVPMAEETHADQGPDAATTAPEEATPTGVYDDEIWEY</sequence>